<reference evidence="1 2" key="1">
    <citation type="journal article" date="2019" name="Environ. Microbiol.">
        <title>An active ?-lactamase is a part of an orchestrated cell wall stress resistance network of Bacillus subtilis and related rhizosphere species.</title>
        <authorList>
            <person name="Bucher T."/>
            <person name="Keren-Paz A."/>
            <person name="Hausser J."/>
            <person name="Olender T."/>
            <person name="Cytryn E."/>
            <person name="Kolodkin-Gal I."/>
        </authorList>
    </citation>
    <scope>NUCLEOTIDE SEQUENCE [LARGE SCALE GENOMIC DNA]</scope>
    <source>
        <strain evidence="1 2">I4</strain>
    </source>
</reference>
<evidence type="ECO:0000313" key="2">
    <source>
        <dbReference type="Proteomes" id="UP000309170"/>
    </source>
</evidence>
<accession>A0A9X8ZCP2</accession>
<sequence>MMVFDSQQISEGLYPEEVFPDYNFVYRFHQCVNQSDTFFDVYRSLKRISFEEINNTGVRVSRSGNSTINMQELALQQIAKFPDCRDQYFVLSDFDDEQFMRELNEERLFNHEWLSSYIKDYYTIFNID</sequence>
<dbReference type="RefSeq" id="WP_137024706.1">
    <property type="nucleotide sequence ID" value="NZ_SZNT01000643.1"/>
</dbReference>
<dbReference type="EMBL" id="SZNT01000643">
    <property type="protein sequence ID" value="TKH04405.1"/>
    <property type="molecule type" value="Genomic_DNA"/>
</dbReference>
<protein>
    <submittedName>
        <fullName evidence="1">Uncharacterized protein</fullName>
    </submittedName>
</protein>
<evidence type="ECO:0000313" key="1">
    <source>
        <dbReference type="EMBL" id="TKH04405.1"/>
    </source>
</evidence>
<name>A0A9X8ZCP2_9BACI</name>
<organism evidence="1 2">
    <name type="scientific">Peribacillus simplex</name>
    <dbReference type="NCBI Taxonomy" id="1478"/>
    <lineage>
        <taxon>Bacteria</taxon>
        <taxon>Bacillati</taxon>
        <taxon>Bacillota</taxon>
        <taxon>Bacilli</taxon>
        <taxon>Bacillales</taxon>
        <taxon>Bacillaceae</taxon>
        <taxon>Peribacillus</taxon>
    </lineage>
</organism>
<dbReference type="Proteomes" id="UP000309170">
    <property type="component" value="Unassembled WGS sequence"/>
</dbReference>
<proteinExistence type="predicted"/>
<dbReference type="AlphaFoldDB" id="A0A9X8ZCP2"/>
<gene>
    <name evidence="1" type="ORF">FC678_24650</name>
</gene>
<comment type="caution">
    <text evidence="1">The sequence shown here is derived from an EMBL/GenBank/DDBJ whole genome shotgun (WGS) entry which is preliminary data.</text>
</comment>